<dbReference type="InterPro" id="IPR001312">
    <property type="entry name" value="Hexokinase"/>
</dbReference>
<dbReference type="InterPro" id="IPR022672">
    <property type="entry name" value="Hexokinase_N"/>
</dbReference>
<dbReference type="PROSITE" id="PS51257">
    <property type="entry name" value="PROKAR_LIPOPROTEIN"/>
    <property type="match status" value="1"/>
</dbReference>
<feature type="domain" description="Hexokinase N-terminal" evidence="13">
    <location>
        <begin position="50"/>
        <end position="248"/>
    </location>
</feature>
<dbReference type="Pfam" id="PF03727">
    <property type="entry name" value="Hexokinase_2"/>
    <property type="match status" value="1"/>
</dbReference>
<dbReference type="PANTHER" id="PTHR19443">
    <property type="entry name" value="HEXOKINASE"/>
    <property type="match status" value="1"/>
</dbReference>
<comment type="pathway">
    <text evidence="2">Carbohydrate metabolism; hexose metabolism.</text>
</comment>
<dbReference type="UniPathway" id="UPA00242"/>
<dbReference type="PANTHER" id="PTHR19443:SF16">
    <property type="entry name" value="HEXOKINASE TYPE 1-RELATED"/>
    <property type="match status" value="1"/>
</dbReference>
<evidence type="ECO:0000256" key="6">
    <source>
        <dbReference type="ARBA" id="ARBA00022777"/>
    </source>
</evidence>
<dbReference type="InterPro" id="IPR022673">
    <property type="entry name" value="Hexokinase_C"/>
</dbReference>
<keyword evidence="6 11" id="KW-0418">Kinase</keyword>
<evidence type="ECO:0000256" key="9">
    <source>
        <dbReference type="ARBA" id="ARBA00044613"/>
    </source>
</evidence>
<evidence type="ECO:0000313" key="15">
    <source>
        <dbReference type="EMBL" id="GAX74157.1"/>
    </source>
</evidence>
<evidence type="ECO:0000256" key="5">
    <source>
        <dbReference type="ARBA" id="ARBA00022741"/>
    </source>
</evidence>
<dbReference type="SUPFAM" id="SSF53067">
    <property type="entry name" value="Actin-like ATPase domain"/>
    <property type="match status" value="2"/>
</dbReference>
<dbReference type="GO" id="GO:0008865">
    <property type="term" value="F:fructokinase activity"/>
    <property type="evidence" value="ECO:0007669"/>
    <property type="project" value="TreeGrafter"/>
</dbReference>
<name>A0A250WTK3_9CHLO</name>
<dbReference type="Pfam" id="PF00349">
    <property type="entry name" value="Hexokinase_1"/>
    <property type="match status" value="1"/>
</dbReference>
<keyword evidence="12" id="KW-0472">Membrane</keyword>
<comment type="pathway">
    <text evidence="1">Carbohydrate degradation; glycolysis; D-glyceraldehyde 3-phosphate and glycerone phosphate from D-glucose: step 1/4.</text>
</comment>
<reference evidence="15 16" key="1">
    <citation type="submission" date="2017-08" db="EMBL/GenBank/DDBJ databases">
        <title>Acidophilic green algal genome provides insights into adaptation to an acidic environment.</title>
        <authorList>
            <person name="Hirooka S."/>
            <person name="Hirose Y."/>
            <person name="Kanesaki Y."/>
            <person name="Higuchi S."/>
            <person name="Fujiwara T."/>
            <person name="Onuma R."/>
            <person name="Era A."/>
            <person name="Ohbayashi R."/>
            <person name="Uzuka A."/>
            <person name="Nozaki H."/>
            <person name="Yoshikawa H."/>
            <person name="Miyagishima S.Y."/>
        </authorList>
    </citation>
    <scope>NUCLEOTIDE SEQUENCE [LARGE SCALE GENOMIC DNA]</scope>
    <source>
        <strain evidence="15 16">NIES-2499</strain>
    </source>
</reference>
<comment type="catalytic activity">
    <reaction evidence="9">
        <text>a D-hexose + ATP = a D-hexose 6-phosphate + ADP + H(+)</text>
        <dbReference type="Rhea" id="RHEA:22740"/>
        <dbReference type="ChEBI" id="CHEBI:4194"/>
        <dbReference type="ChEBI" id="CHEBI:15378"/>
        <dbReference type="ChEBI" id="CHEBI:30616"/>
        <dbReference type="ChEBI" id="CHEBI:229467"/>
        <dbReference type="ChEBI" id="CHEBI:456216"/>
        <dbReference type="EC" id="2.7.1.1"/>
    </reaction>
    <physiologicalReaction direction="left-to-right" evidence="9">
        <dbReference type="Rhea" id="RHEA:22741"/>
    </physiologicalReaction>
</comment>
<gene>
    <name evidence="15" type="ORF">CEUSTIGMA_g1606.t1</name>
</gene>
<evidence type="ECO:0000256" key="7">
    <source>
        <dbReference type="ARBA" id="ARBA00022840"/>
    </source>
</evidence>
<keyword evidence="12" id="KW-0812">Transmembrane</keyword>
<dbReference type="Gene3D" id="3.40.367.20">
    <property type="match status" value="1"/>
</dbReference>
<dbReference type="OrthoDB" id="419537at2759"/>
<dbReference type="GO" id="GO:0005524">
    <property type="term" value="F:ATP binding"/>
    <property type="evidence" value="ECO:0007669"/>
    <property type="project" value="UniProtKB-UniRule"/>
</dbReference>
<dbReference type="STRING" id="1157962.A0A250WTK3"/>
<evidence type="ECO:0000259" key="13">
    <source>
        <dbReference type="Pfam" id="PF00349"/>
    </source>
</evidence>
<keyword evidence="12" id="KW-1133">Transmembrane helix</keyword>
<dbReference type="Gene3D" id="3.30.420.40">
    <property type="match status" value="1"/>
</dbReference>
<evidence type="ECO:0000256" key="10">
    <source>
        <dbReference type="ARBA" id="ARBA00047905"/>
    </source>
</evidence>
<evidence type="ECO:0000313" key="16">
    <source>
        <dbReference type="Proteomes" id="UP000232323"/>
    </source>
</evidence>
<evidence type="ECO:0000256" key="1">
    <source>
        <dbReference type="ARBA" id="ARBA00004888"/>
    </source>
</evidence>
<evidence type="ECO:0000259" key="14">
    <source>
        <dbReference type="Pfam" id="PF03727"/>
    </source>
</evidence>
<keyword evidence="5 11" id="KW-0547">Nucleotide-binding</keyword>
<dbReference type="Proteomes" id="UP000232323">
    <property type="component" value="Unassembled WGS sequence"/>
</dbReference>
<comment type="similarity">
    <text evidence="3 11">Belongs to the hexokinase family.</text>
</comment>
<evidence type="ECO:0000256" key="12">
    <source>
        <dbReference type="SAM" id="Phobius"/>
    </source>
</evidence>
<dbReference type="GO" id="GO:0004340">
    <property type="term" value="F:glucokinase activity"/>
    <property type="evidence" value="ECO:0007669"/>
    <property type="project" value="TreeGrafter"/>
</dbReference>
<keyword evidence="8 11" id="KW-0324">Glycolysis</keyword>
<keyword evidence="16" id="KW-1185">Reference proteome</keyword>
<evidence type="ECO:0000256" key="11">
    <source>
        <dbReference type="RuleBase" id="RU362007"/>
    </source>
</evidence>
<dbReference type="GO" id="GO:0005536">
    <property type="term" value="F:D-glucose binding"/>
    <property type="evidence" value="ECO:0007669"/>
    <property type="project" value="InterPro"/>
</dbReference>
<dbReference type="GO" id="GO:0005829">
    <property type="term" value="C:cytosol"/>
    <property type="evidence" value="ECO:0007669"/>
    <property type="project" value="TreeGrafter"/>
</dbReference>
<keyword evidence="4 11" id="KW-0808">Transferase</keyword>
<sequence length="506" mass="54992">MTLKGSINASKFIAFATALTAGACYVIFRFKDRRNRERRGATSPATKLLYKYKQQLTLTPSQITKLDSELQGQIRAGLKAEITTNGLHMLMLPTCVSQIPNGEETGDIYAIDVGGTNFRVKYVRLSAEKSKIESEENFEAPIPKDVMTGTGSALFDFIATRTLNFIMAHEGGQSLEPPLVGFCFSFAIKQLSFNRGILLDWTKGFTCSDVIGHDPVQLLHEAFERAGRQCRVMALLNDTVGVLSAHRYLDQNTCVGIIIGTGTNAAYVEKIGSVKKWSAGPDVDPNAHTIINTEWGAFDSSSLPRCEEDWEVDAATIHKGKYLFEKLLSGMYIGDVARRILLRMARDPSCILFGSKASSDPLIPVALTTKEGFPTSALAKVVEDPGMRPETMARILGVATMSVEACDVVSQVCHLVAERSAQLIALALCAILRHTGWVQNPEGPLTVAFDGGMYEQFAAYRTMIRKAVDEFLGASLGAKITLELVHDGSCVGAAVLAAAATLEHQN</sequence>
<dbReference type="InterPro" id="IPR043129">
    <property type="entry name" value="ATPase_NBD"/>
</dbReference>
<evidence type="ECO:0000256" key="3">
    <source>
        <dbReference type="ARBA" id="ARBA00009225"/>
    </source>
</evidence>
<dbReference type="GO" id="GO:0006006">
    <property type="term" value="P:glucose metabolic process"/>
    <property type="evidence" value="ECO:0007669"/>
    <property type="project" value="TreeGrafter"/>
</dbReference>
<dbReference type="UniPathway" id="UPA00109">
    <property type="reaction ID" value="UER00180"/>
</dbReference>
<evidence type="ECO:0000256" key="4">
    <source>
        <dbReference type="ARBA" id="ARBA00022679"/>
    </source>
</evidence>
<organism evidence="15 16">
    <name type="scientific">Chlamydomonas eustigma</name>
    <dbReference type="NCBI Taxonomy" id="1157962"/>
    <lineage>
        <taxon>Eukaryota</taxon>
        <taxon>Viridiplantae</taxon>
        <taxon>Chlorophyta</taxon>
        <taxon>core chlorophytes</taxon>
        <taxon>Chlorophyceae</taxon>
        <taxon>CS clade</taxon>
        <taxon>Chlamydomonadales</taxon>
        <taxon>Chlamydomonadaceae</taxon>
        <taxon>Chlamydomonas</taxon>
    </lineage>
</organism>
<accession>A0A250WTK3</accession>
<dbReference type="EMBL" id="BEGY01000006">
    <property type="protein sequence ID" value="GAX74157.1"/>
    <property type="molecule type" value="Genomic_DNA"/>
</dbReference>
<dbReference type="GO" id="GO:0001678">
    <property type="term" value="P:intracellular glucose homeostasis"/>
    <property type="evidence" value="ECO:0007669"/>
    <property type="project" value="InterPro"/>
</dbReference>
<feature type="domain" description="Hexokinase C-terminal" evidence="14">
    <location>
        <begin position="255"/>
        <end position="498"/>
    </location>
</feature>
<dbReference type="GO" id="GO:0005739">
    <property type="term" value="C:mitochondrion"/>
    <property type="evidence" value="ECO:0007669"/>
    <property type="project" value="TreeGrafter"/>
</dbReference>
<protein>
    <recommendedName>
        <fullName evidence="11">Phosphotransferase</fullName>
        <ecNumber evidence="11">2.7.1.-</ecNumber>
    </recommendedName>
</protein>
<feature type="transmembrane region" description="Helical" evidence="12">
    <location>
        <begin position="12"/>
        <end position="30"/>
    </location>
</feature>
<comment type="catalytic activity">
    <reaction evidence="10">
        <text>D-fructose + ATP = D-fructose 6-phosphate + ADP + H(+)</text>
        <dbReference type="Rhea" id="RHEA:16125"/>
        <dbReference type="ChEBI" id="CHEBI:15378"/>
        <dbReference type="ChEBI" id="CHEBI:30616"/>
        <dbReference type="ChEBI" id="CHEBI:37721"/>
        <dbReference type="ChEBI" id="CHEBI:61527"/>
        <dbReference type="ChEBI" id="CHEBI:456216"/>
        <dbReference type="EC" id="2.7.1.1"/>
    </reaction>
    <physiologicalReaction direction="left-to-right" evidence="10">
        <dbReference type="Rhea" id="RHEA:16126"/>
    </physiologicalReaction>
</comment>
<dbReference type="PROSITE" id="PS51748">
    <property type="entry name" value="HEXOKINASE_2"/>
    <property type="match status" value="1"/>
</dbReference>
<evidence type="ECO:0000256" key="2">
    <source>
        <dbReference type="ARBA" id="ARBA00005028"/>
    </source>
</evidence>
<dbReference type="AlphaFoldDB" id="A0A250WTK3"/>
<proteinExistence type="inferred from homology"/>
<keyword evidence="7 11" id="KW-0067">ATP-binding</keyword>
<comment type="caution">
    <text evidence="15">The sequence shown here is derived from an EMBL/GenBank/DDBJ whole genome shotgun (WGS) entry which is preliminary data.</text>
</comment>
<dbReference type="CDD" id="cd24020">
    <property type="entry name" value="ASKHA_NBD_HK_plant"/>
    <property type="match status" value="1"/>
</dbReference>
<dbReference type="GO" id="GO:0006096">
    <property type="term" value="P:glycolytic process"/>
    <property type="evidence" value="ECO:0007669"/>
    <property type="project" value="UniProtKB-UniPathway"/>
</dbReference>
<evidence type="ECO:0000256" key="8">
    <source>
        <dbReference type="ARBA" id="ARBA00023152"/>
    </source>
</evidence>
<dbReference type="EC" id="2.7.1.-" evidence="11"/>
<dbReference type="PRINTS" id="PR00475">
    <property type="entry name" value="HEXOKINASE"/>
</dbReference>